<dbReference type="InterPro" id="IPR029045">
    <property type="entry name" value="ClpP/crotonase-like_dom_sf"/>
</dbReference>
<comment type="caution">
    <text evidence="2">The sequence shown here is derived from an EMBL/GenBank/DDBJ whole genome shotgun (WGS) entry which is preliminary data.</text>
</comment>
<organism evidence="2 3">
    <name type="scientific">Pseudovibrio ascidiaceicola</name>
    <dbReference type="NCBI Taxonomy" id="285279"/>
    <lineage>
        <taxon>Bacteria</taxon>
        <taxon>Pseudomonadati</taxon>
        <taxon>Pseudomonadota</taxon>
        <taxon>Alphaproteobacteria</taxon>
        <taxon>Hyphomicrobiales</taxon>
        <taxon>Stappiaceae</taxon>
        <taxon>Pseudovibrio</taxon>
    </lineage>
</organism>
<name>A0A1I3V831_9HYPH</name>
<gene>
    <name evidence="2" type="ORF">SAMN04488518_101245</name>
</gene>
<dbReference type="EMBL" id="FOSK01000001">
    <property type="protein sequence ID" value="SFJ91455.1"/>
    <property type="molecule type" value="Genomic_DNA"/>
</dbReference>
<feature type="domain" description="Tail specific protease" evidence="1">
    <location>
        <begin position="14"/>
        <end position="97"/>
    </location>
</feature>
<accession>A0A1I3V831</accession>
<dbReference type="RefSeq" id="WP_093516133.1">
    <property type="nucleotide sequence ID" value="NZ_FOSK01000001.1"/>
</dbReference>
<dbReference type="InterPro" id="IPR005151">
    <property type="entry name" value="Tail-specific_protease"/>
</dbReference>
<dbReference type="Pfam" id="PF03572">
    <property type="entry name" value="Peptidase_S41"/>
    <property type="match status" value="1"/>
</dbReference>
<dbReference type="Proteomes" id="UP000199598">
    <property type="component" value="Unassembled WGS sequence"/>
</dbReference>
<sequence length="125" mass="13413">MRLLTKDETFPASATPFRGELIILIDVGSGSATEDLLIPLKHSGRATIVGEASAGSTGQPYFEAPLPKTHLTISAKRADFPDGTRFEGVGIQPDYPVMPTPEDIRHGNDPALTLAQQLLRQMVSS</sequence>
<evidence type="ECO:0000313" key="3">
    <source>
        <dbReference type="Proteomes" id="UP000199598"/>
    </source>
</evidence>
<protein>
    <submittedName>
        <fullName evidence="2">Peptidase family S41</fullName>
    </submittedName>
</protein>
<dbReference type="Gene3D" id="3.90.226.10">
    <property type="entry name" value="2-enoyl-CoA Hydratase, Chain A, domain 1"/>
    <property type="match status" value="1"/>
</dbReference>
<reference evidence="2 3" key="1">
    <citation type="submission" date="2016-10" db="EMBL/GenBank/DDBJ databases">
        <authorList>
            <person name="Varghese N."/>
            <person name="Submissions S."/>
        </authorList>
    </citation>
    <scope>NUCLEOTIDE SEQUENCE [LARGE SCALE GENOMIC DNA]</scope>
    <source>
        <strain evidence="2 3">DSM 16392</strain>
    </source>
</reference>
<evidence type="ECO:0000313" key="2">
    <source>
        <dbReference type="EMBL" id="SFJ91455.1"/>
    </source>
</evidence>
<keyword evidence="3" id="KW-1185">Reference proteome</keyword>
<proteinExistence type="predicted"/>
<evidence type="ECO:0000259" key="1">
    <source>
        <dbReference type="Pfam" id="PF03572"/>
    </source>
</evidence>
<dbReference type="SUPFAM" id="SSF52096">
    <property type="entry name" value="ClpP/crotonase"/>
    <property type="match status" value="1"/>
</dbReference>